<comment type="caution">
    <text evidence="2">The sequence shown here is derived from an EMBL/GenBank/DDBJ whole genome shotgun (WGS) entry which is preliminary data.</text>
</comment>
<dbReference type="RefSeq" id="XP_067920073.1">
    <property type="nucleotide sequence ID" value="XM_068067953.1"/>
</dbReference>
<accession>A0A2C6KPD1</accession>
<dbReference type="VEuPathDB" id="ToxoDB:CSUI_007810"/>
<keyword evidence="3" id="KW-1185">Reference proteome</keyword>
<dbReference type="Proteomes" id="UP000221165">
    <property type="component" value="Unassembled WGS sequence"/>
</dbReference>
<keyword evidence="1" id="KW-0472">Membrane</keyword>
<sequence>KILSPFPFSKWQHLSLSFVLSFFFLPLFFRRNSSFFFFLSYFTERFASFLPLLSSSFFSPFLFSESFFFFFLLGYLFVSLSLSDLSLDCLLLLGAKSSVLLFLLSLSLLLFFSTPVLASSFSFEF</sequence>
<dbReference type="AlphaFoldDB" id="A0A2C6KPD1"/>
<keyword evidence="1" id="KW-1133">Transmembrane helix</keyword>
<feature type="transmembrane region" description="Helical" evidence="1">
    <location>
        <begin position="99"/>
        <end position="123"/>
    </location>
</feature>
<dbReference type="GeneID" id="94431164"/>
<feature type="non-terminal residue" evidence="2">
    <location>
        <position position="1"/>
    </location>
</feature>
<evidence type="ECO:0000256" key="1">
    <source>
        <dbReference type="SAM" id="Phobius"/>
    </source>
</evidence>
<protein>
    <recommendedName>
        <fullName evidence="4">Transmembrane protein</fullName>
    </recommendedName>
</protein>
<dbReference type="EMBL" id="MIGC01004193">
    <property type="protein sequence ID" value="PHJ18365.1"/>
    <property type="molecule type" value="Genomic_DNA"/>
</dbReference>
<name>A0A2C6KPD1_9APIC</name>
<organism evidence="2 3">
    <name type="scientific">Cystoisospora suis</name>
    <dbReference type="NCBI Taxonomy" id="483139"/>
    <lineage>
        <taxon>Eukaryota</taxon>
        <taxon>Sar</taxon>
        <taxon>Alveolata</taxon>
        <taxon>Apicomplexa</taxon>
        <taxon>Conoidasida</taxon>
        <taxon>Coccidia</taxon>
        <taxon>Eucoccidiorida</taxon>
        <taxon>Eimeriorina</taxon>
        <taxon>Sarcocystidae</taxon>
        <taxon>Cystoisospora</taxon>
    </lineage>
</organism>
<feature type="transmembrane region" description="Helical" evidence="1">
    <location>
        <begin position="12"/>
        <end position="29"/>
    </location>
</feature>
<proteinExistence type="predicted"/>
<gene>
    <name evidence="2" type="ORF">CSUI_007810</name>
</gene>
<keyword evidence="1" id="KW-0812">Transmembrane</keyword>
<evidence type="ECO:0008006" key="4">
    <source>
        <dbReference type="Google" id="ProtNLM"/>
    </source>
</evidence>
<feature type="transmembrane region" description="Helical" evidence="1">
    <location>
        <begin position="66"/>
        <end position="87"/>
    </location>
</feature>
<evidence type="ECO:0000313" key="2">
    <source>
        <dbReference type="EMBL" id="PHJ18365.1"/>
    </source>
</evidence>
<evidence type="ECO:0000313" key="3">
    <source>
        <dbReference type="Proteomes" id="UP000221165"/>
    </source>
</evidence>
<reference evidence="2 3" key="1">
    <citation type="journal article" date="2017" name="Int. J. Parasitol.">
        <title>The genome of the protozoan parasite Cystoisospora suis and a reverse vaccinology approach to identify vaccine candidates.</title>
        <authorList>
            <person name="Palmieri N."/>
            <person name="Shrestha A."/>
            <person name="Ruttkowski B."/>
            <person name="Beck T."/>
            <person name="Vogl C."/>
            <person name="Tomley F."/>
            <person name="Blake D.P."/>
            <person name="Joachim A."/>
        </authorList>
    </citation>
    <scope>NUCLEOTIDE SEQUENCE [LARGE SCALE GENOMIC DNA]</scope>
    <source>
        <strain evidence="2 3">Wien I</strain>
    </source>
</reference>